<keyword evidence="2" id="KW-1185">Reference proteome</keyword>
<evidence type="ECO:0000313" key="2">
    <source>
        <dbReference type="Proteomes" id="UP000192578"/>
    </source>
</evidence>
<name>A0A1W0WGY2_HYPEX</name>
<sequence>MERKPKYKRFGRLQRRLLQALQTAKSPRKQLLIASSKQVNLTLPSEEDYPANLDAEYDQLPFPHVDPNFLRDSLNDQQNPPKRTGLFAGERRNRMGWKVTEVGALILYTAKKAGVADTTLGKFLQIIALMVNTPRHPLDQRPVPNTVHKLKSLLRINPKSHQELVYICPNRPPAPRRAGTLNKAEDRCGYRMRATANPVIFECPLCKISYDKKVLDKDGNHFITVPLRAILTDTMARFGKYVSLNDNRELGETGMNDVVDGKRFRDMQLAREDLAILKHYDGGVFSKSTQKKLYLSFV</sequence>
<dbReference type="AlphaFoldDB" id="A0A1W0WGY2"/>
<comment type="caution">
    <text evidence="1">The sequence shown here is derived from an EMBL/GenBank/DDBJ whole genome shotgun (WGS) entry which is preliminary data.</text>
</comment>
<dbReference type="EMBL" id="MTYJ01000104">
    <property type="protein sequence ID" value="OQV14461.1"/>
    <property type="molecule type" value="Genomic_DNA"/>
</dbReference>
<dbReference type="OrthoDB" id="10620242at2759"/>
<reference evidence="2" key="1">
    <citation type="submission" date="2017-01" db="EMBL/GenBank/DDBJ databases">
        <title>Comparative genomics of anhydrobiosis in the tardigrade Hypsibius dujardini.</title>
        <authorList>
            <person name="Yoshida Y."/>
            <person name="Koutsovoulos G."/>
            <person name="Laetsch D."/>
            <person name="Stevens L."/>
            <person name="Kumar S."/>
            <person name="Horikawa D."/>
            <person name="Ishino K."/>
            <person name="Komine S."/>
            <person name="Tomita M."/>
            <person name="Blaxter M."/>
            <person name="Arakawa K."/>
        </authorList>
    </citation>
    <scope>NUCLEOTIDE SEQUENCE [LARGE SCALE GENOMIC DNA]</scope>
    <source>
        <strain evidence="2">Z151</strain>
    </source>
</reference>
<dbReference type="Proteomes" id="UP000192578">
    <property type="component" value="Unassembled WGS sequence"/>
</dbReference>
<proteinExistence type="predicted"/>
<accession>A0A1W0WGY2</accession>
<organism evidence="1 2">
    <name type="scientific">Hypsibius exemplaris</name>
    <name type="common">Freshwater tardigrade</name>
    <dbReference type="NCBI Taxonomy" id="2072580"/>
    <lineage>
        <taxon>Eukaryota</taxon>
        <taxon>Metazoa</taxon>
        <taxon>Ecdysozoa</taxon>
        <taxon>Tardigrada</taxon>
        <taxon>Eutardigrada</taxon>
        <taxon>Parachela</taxon>
        <taxon>Hypsibioidea</taxon>
        <taxon>Hypsibiidae</taxon>
        <taxon>Hypsibius</taxon>
    </lineage>
</organism>
<gene>
    <name evidence="1" type="ORF">BV898_11303</name>
</gene>
<evidence type="ECO:0000313" key="1">
    <source>
        <dbReference type="EMBL" id="OQV14461.1"/>
    </source>
</evidence>
<protein>
    <submittedName>
        <fullName evidence="1">Uncharacterized protein</fullName>
    </submittedName>
</protein>